<dbReference type="Proteomes" id="UP001063350">
    <property type="component" value="Chromosome"/>
</dbReference>
<proteinExistence type="predicted"/>
<dbReference type="KEGG" id="ddu:GF1_16150"/>
<dbReference type="InterPro" id="IPR010093">
    <property type="entry name" value="SinI_DNA-bd"/>
</dbReference>
<sequence length="78" mass="9248">MAHRKITDRKYTREEAAKICGVSLRTIDRAIKNGELEAYKPGKEVQIFESDLSEWFFSKQISRKRIGRPRRKVRITRP</sequence>
<dbReference type="InterPro" id="IPR009061">
    <property type="entry name" value="DNA-bd_dom_put_sf"/>
</dbReference>
<name>A0A915U0I9_9BACT</name>
<dbReference type="InterPro" id="IPR041657">
    <property type="entry name" value="HTH_17"/>
</dbReference>
<dbReference type="Pfam" id="PF12728">
    <property type="entry name" value="HTH_17"/>
    <property type="match status" value="1"/>
</dbReference>
<protein>
    <recommendedName>
        <fullName evidence="1">Helix-turn-helix domain-containing protein</fullName>
    </recommendedName>
</protein>
<accession>A0A915U0I9</accession>
<dbReference type="RefSeq" id="WP_267925994.1">
    <property type="nucleotide sequence ID" value="NZ_AP024233.1"/>
</dbReference>
<reference evidence="2" key="1">
    <citation type="submission" date="2020-12" db="EMBL/GenBank/DDBJ databases">
        <title>Desulfobium dissulfuricans gen. nov., sp. nov., a novel mesophilic, sulfate-reducing bacterium isolated from a deep-sea hydrothermal vent.</title>
        <authorList>
            <person name="Hashimoto Y."/>
            <person name="Tame A."/>
            <person name="Sawayama S."/>
            <person name="Miyazaki J."/>
            <person name="Takai K."/>
            <person name="Nakagawa S."/>
        </authorList>
    </citation>
    <scope>NUCLEOTIDE SEQUENCE</scope>
    <source>
        <strain evidence="2">GF1</strain>
    </source>
</reference>
<organism evidence="2 3">
    <name type="scientific">Desulfolithobacter dissulfuricans</name>
    <dbReference type="NCBI Taxonomy" id="2795293"/>
    <lineage>
        <taxon>Bacteria</taxon>
        <taxon>Pseudomonadati</taxon>
        <taxon>Thermodesulfobacteriota</taxon>
        <taxon>Desulfobulbia</taxon>
        <taxon>Desulfobulbales</taxon>
        <taxon>Desulfobulbaceae</taxon>
        <taxon>Desulfolithobacter</taxon>
    </lineage>
</organism>
<dbReference type="EMBL" id="AP024233">
    <property type="protein sequence ID" value="BCO09239.1"/>
    <property type="molecule type" value="Genomic_DNA"/>
</dbReference>
<gene>
    <name evidence="2" type="ORF">GF1_16150</name>
</gene>
<dbReference type="NCBIfam" id="TIGR01764">
    <property type="entry name" value="excise"/>
    <property type="match status" value="1"/>
</dbReference>
<evidence type="ECO:0000313" key="3">
    <source>
        <dbReference type="Proteomes" id="UP001063350"/>
    </source>
</evidence>
<dbReference type="SUPFAM" id="SSF46955">
    <property type="entry name" value="Putative DNA-binding domain"/>
    <property type="match status" value="1"/>
</dbReference>
<dbReference type="AlphaFoldDB" id="A0A915U0I9"/>
<evidence type="ECO:0000313" key="2">
    <source>
        <dbReference type="EMBL" id="BCO09239.1"/>
    </source>
</evidence>
<keyword evidence="3" id="KW-1185">Reference proteome</keyword>
<feature type="domain" description="Helix-turn-helix" evidence="1">
    <location>
        <begin position="11"/>
        <end position="56"/>
    </location>
</feature>
<evidence type="ECO:0000259" key="1">
    <source>
        <dbReference type="Pfam" id="PF12728"/>
    </source>
</evidence>
<dbReference type="GO" id="GO:0003677">
    <property type="term" value="F:DNA binding"/>
    <property type="evidence" value="ECO:0007669"/>
    <property type="project" value="InterPro"/>
</dbReference>